<dbReference type="Proteomes" id="UP000283569">
    <property type="component" value="Unassembled WGS sequence"/>
</dbReference>
<name>A0A420RSH0_GIBIN</name>
<feature type="compositionally biased region" description="Low complexity" evidence="1">
    <location>
        <begin position="22"/>
        <end position="43"/>
    </location>
</feature>
<evidence type="ECO:0000313" key="3">
    <source>
        <dbReference type="Proteomes" id="UP000283569"/>
    </source>
</evidence>
<feature type="compositionally biased region" description="Basic residues" evidence="1">
    <location>
        <begin position="44"/>
        <end position="53"/>
    </location>
</feature>
<sequence length="265" mass="29107">MPPSRPALSARATAASSDRWGAAPGSVAASAAWSSAAPAGPAAHARRRPRRREARHEDRAVPIPAAPPGAPGGDLDRPPQRPDTRAARRRQAVHRRVPQRLRRLRPRGHRGHDAGGARSGRHLPHRAARRGRVDQVRRGCASRRRPAGVRRRGGRAMSRHIAHLEHRGRKVTVVAGYDRPLRELFLQVLYADLPPWEDEQFLYASLDDPAHDWTDINTVADRLEALGIAVPVGMIESIFLDQCRNIGNLVVEHHGDQPPTVLAAG</sequence>
<protein>
    <submittedName>
        <fullName evidence="2">Uncharacterized protein</fullName>
    </submittedName>
</protein>
<feature type="compositionally biased region" description="Basic and acidic residues" evidence="1">
    <location>
        <begin position="74"/>
        <end position="86"/>
    </location>
</feature>
<evidence type="ECO:0000256" key="1">
    <source>
        <dbReference type="SAM" id="MobiDB-lite"/>
    </source>
</evidence>
<feature type="region of interest" description="Disordered" evidence="1">
    <location>
        <begin position="1"/>
        <end position="156"/>
    </location>
</feature>
<dbReference type="EMBL" id="MRDB01000180">
    <property type="protein sequence ID" value="RKL20001.1"/>
    <property type="molecule type" value="Genomic_DNA"/>
</dbReference>
<reference evidence="2 3" key="1">
    <citation type="journal article" date="2018" name="Sci. Rep.">
        <title>Characterisation of pathogen-specific regions and novel effector candidates in Fusarium oxysporum f. sp. cepae.</title>
        <authorList>
            <person name="Armitage A.D."/>
            <person name="Taylor A."/>
            <person name="Sobczyk M.K."/>
            <person name="Baxter L."/>
            <person name="Greenfield B.P."/>
            <person name="Bates H.J."/>
            <person name="Wilson F."/>
            <person name="Jackson A.C."/>
            <person name="Ott S."/>
            <person name="Harrison R.J."/>
            <person name="Clarkson J.P."/>
        </authorList>
    </citation>
    <scope>NUCLEOTIDE SEQUENCE [LARGE SCALE GENOMIC DNA]</scope>
    <source>
        <strain evidence="2 3">Fp_A8</strain>
    </source>
</reference>
<comment type="caution">
    <text evidence="2">The sequence shown here is derived from an EMBL/GenBank/DDBJ whole genome shotgun (WGS) entry which is preliminary data.</text>
</comment>
<proteinExistence type="predicted"/>
<evidence type="ECO:0000313" key="2">
    <source>
        <dbReference type="EMBL" id="RKL20001.1"/>
    </source>
</evidence>
<dbReference type="AlphaFoldDB" id="A0A420RSH0"/>
<feature type="compositionally biased region" description="Basic residues" evidence="1">
    <location>
        <begin position="87"/>
        <end position="110"/>
    </location>
</feature>
<accession>A0A420RSH0</accession>
<feature type="compositionally biased region" description="Basic residues" evidence="1">
    <location>
        <begin position="119"/>
        <end position="130"/>
    </location>
</feature>
<gene>
    <name evidence="2" type="ORF">BFJ72_g15121</name>
</gene>
<feature type="compositionally biased region" description="Basic residues" evidence="1">
    <location>
        <begin position="140"/>
        <end position="156"/>
    </location>
</feature>
<organism evidence="2 3">
    <name type="scientific">Gibberella intermedia</name>
    <name type="common">Bulb rot disease fungus</name>
    <name type="synonym">Fusarium proliferatum</name>
    <dbReference type="NCBI Taxonomy" id="948311"/>
    <lineage>
        <taxon>Eukaryota</taxon>
        <taxon>Fungi</taxon>
        <taxon>Dikarya</taxon>
        <taxon>Ascomycota</taxon>
        <taxon>Pezizomycotina</taxon>
        <taxon>Sordariomycetes</taxon>
        <taxon>Hypocreomycetidae</taxon>
        <taxon>Hypocreales</taxon>
        <taxon>Nectriaceae</taxon>
        <taxon>Fusarium</taxon>
        <taxon>Fusarium fujikuroi species complex</taxon>
    </lineage>
</organism>